<feature type="transmembrane region" description="Helical" evidence="6">
    <location>
        <begin position="185"/>
        <end position="207"/>
    </location>
</feature>
<evidence type="ECO:0000313" key="8">
    <source>
        <dbReference type="Proteomes" id="UP000559256"/>
    </source>
</evidence>
<evidence type="ECO:0000256" key="6">
    <source>
        <dbReference type="SAM" id="Phobius"/>
    </source>
</evidence>
<feature type="transmembrane region" description="Helical" evidence="6">
    <location>
        <begin position="161"/>
        <end position="178"/>
    </location>
</feature>
<comment type="caution">
    <text evidence="7">The sequence shown here is derived from an EMBL/GenBank/DDBJ whole genome shotgun (WGS) entry which is preliminary data.</text>
</comment>
<dbReference type="PANTHER" id="PTHR31123">
    <property type="entry name" value="ACCUMULATION OF DYADS PROTEIN 2-RELATED"/>
    <property type="match status" value="1"/>
</dbReference>
<dbReference type="EMBL" id="JAACJM010000062">
    <property type="protein sequence ID" value="KAF5353693.1"/>
    <property type="molecule type" value="Genomic_DNA"/>
</dbReference>
<protein>
    <submittedName>
        <fullName evidence="7">Uncharacterized protein</fullName>
    </submittedName>
</protein>
<evidence type="ECO:0000256" key="3">
    <source>
        <dbReference type="ARBA" id="ARBA00022692"/>
    </source>
</evidence>
<accession>A0A8H5D6L8</accession>
<dbReference type="Pfam" id="PF01184">
    <property type="entry name" value="Gpr1_Fun34_YaaH"/>
    <property type="match status" value="1"/>
</dbReference>
<evidence type="ECO:0000313" key="7">
    <source>
        <dbReference type="EMBL" id="KAF5353693.1"/>
    </source>
</evidence>
<keyword evidence="8" id="KW-1185">Reference proteome</keyword>
<feature type="transmembrane region" description="Helical" evidence="6">
    <location>
        <begin position="96"/>
        <end position="115"/>
    </location>
</feature>
<dbReference type="InterPro" id="IPR000791">
    <property type="entry name" value="Gpr1/Fun34/SatP-like"/>
</dbReference>
<evidence type="ECO:0000256" key="4">
    <source>
        <dbReference type="ARBA" id="ARBA00022989"/>
    </source>
</evidence>
<dbReference type="Proteomes" id="UP000559256">
    <property type="component" value="Unassembled WGS sequence"/>
</dbReference>
<dbReference type="InterPro" id="IPR051633">
    <property type="entry name" value="AceTr"/>
</dbReference>
<keyword evidence="5 6" id="KW-0472">Membrane</keyword>
<gene>
    <name evidence="7" type="ORF">D9758_008681</name>
</gene>
<feature type="transmembrane region" description="Helical" evidence="6">
    <location>
        <begin position="65"/>
        <end position="84"/>
    </location>
</feature>
<comment type="subcellular location">
    <subcellularLocation>
        <location evidence="1">Membrane</location>
        <topology evidence="1">Multi-pass membrane protein</topology>
    </subcellularLocation>
</comment>
<name>A0A8H5D6L8_9AGAR</name>
<evidence type="ECO:0000256" key="2">
    <source>
        <dbReference type="ARBA" id="ARBA00005587"/>
    </source>
</evidence>
<organism evidence="7 8">
    <name type="scientific">Tetrapyrgos nigripes</name>
    <dbReference type="NCBI Taxonomy" id="182062"/>
    <lineage>
        <taxon>Eukaryota</taxon>
        <taxon>Fungi</taxon>
        <taxon>Dikarya</taxon>
        <taxon>Basidiomycota</taxon>
        <taxon>Agaricomycotina</taxon>
        <taxon>Agaricomycetes</taxon>
        <taxon>Agaricomycetidae</taxon>
        <taxon>Agaricales</taxon>
        <taxon>Marasmiineae</taxon>
        <taxon>Marasmiaceae</taxon>
        <taxon>Tetrapyrgos</taxon>
    </lineage>
</organism>
<dbReference type="PANTHER" id="PTHR31123:SF4">
    <property type="entry name" value="PROTEIN ALCS"/>
    <property type="match status" value="1"/>
</dbReference>
<dbReference type="GO" id="GO:0015123">
    <property type="term" value="F:acetate transmembrane transporter activity"/>
    <property type="evidence" value="ECO:0007669"/>
    <property type="project" value="TreeGrafter"/>
</dbReference>
<evidence type="ECO:0000256" key="5">
    <source>
        <dbReference type="ARBA" id="ARBA00023136"/>
    </source>
</evidence>
<comment type="similarity">
    <text evidence="2">Belongs to the acetate uptake transporter (AceTr) (TC 2.A.96) family.</text>
</comment>
<reference evidence="7 8" key="1">
    <citation type="journal article" date="2020" name="ISME J.">
        <title>Uncovering the hidden diversity of litter-decomposition mechanisms in mushroom-forming fungi.</title>
        <authorList>
            <person name="Floudas D."/>
            <person name="Bentzer J."/>
            <person name="Ahren D."/>
            <person name="Johansson T."/>
            <person name="Persson P."/>
            <person name="Tunlid A."/>
        </authorList>
    </citation>
    <scope>NUCLEOTIDE SEQUENCE [LARGE SCALE GENOMIC DNA]</scope>
    <source>
        <strain evidence="7 8">CBS 291.85</strain>
    </source>
</reference>
<proteinExistence type="inferred from homology"/>
<sequence>MFPVPVPVAMAQALVFDLPSNPEQYEKLFLQLGGCAPVSTTTSGSGAGIQSSGSWKFSNPMPLSILCRLLCFTPTVCYLMGWVGTNPTSAVTMAGLYYFIGGLGMVIGGMTEWVLGNTFPFVVFTVFGGFWLSFTVLQYPMHNLASAFPEGADSPVYNKGLMFYFIFWTMAIAVLFVGSLCTNMIFIAIFFTLIPTFAFLTAGYGALGNGHIGFVMTMHEYTFWISFSLQS</sequence>
<dbReference type="OrthoDB" id="3648309at2759"/>
<feature type="transmembrane region" description="Helical" evidence="6">
    <location>
        <begin position="122"/>
        <end position="141"/>
    </location>
</feature>
<evidence type="ECO:0000256" key="1">
    <source>
        <dbReference type="ARBA" id="ARBA00004141"/>
    </source>
</evidence>
<dbReference type="AlphaFoldDB" id="A0A8H5D6L8"/>
<keyword evidence="3 6" id="KW-0812">Transmembrane</keyword>
<dbReference type="GO" id="GO:0005886">
    <property type="term" value="C:plasma membrane"/>
    <property type="evidence" value="ECO:0007669"/>
    <property type="project" value="TreeGrafter"/>
</dbReference>
<keyword evidence="4 6" id="KW-1133">Transmembrane helix</keyword>